<dbReference type="SFLD" id="SFLDG01212">
    <property type="entry name" value="Phytoene_synthase_like"/>
    <property type="match status" value="1"/>
</dbReference>
<dbReference type="EMBL" id="JALBUT010000009">
    <property type="protein sequence ID" value="MDX8416108.1"/>
    <property type="molecule type" value="Genomic_DNA"/>
</dbReference>
<keyword evidence="2" id="KW-1185">Reference proteome</keyword>
<dbReference type="GO" id="GO:0051996">
    <property type="term" value="F:squalene synthase [NAD(P)H] activity"/>
    <property type="evidence" value="ECO:0007669"/>
    <property type="project" value="UniProtKB-EC"/>
</dbReference>
<sequence>MDLNSAYKKCEALANSHYENFPVAKMVPRKIRKHVAAVYAFARTADDIADENHETVAADSPLRVEWLNDYVKELNLALENPEKLNPKWDWIFMACADTIKKFSIPVSLFTDLVSAFAQDVVKKRYADYEELFDYCRRSANPVGRLVLILHGFTDAERFEMSDAICTALQLANFWQDMSVDKSKNRIYIPQDQWGALTEEDFFAPMASEAVRSCLCRQVIITEELFKKGEKLPKTLPFPLSLEIRLTLAGGRAILNKIESQKFDTLKSRPAISKFDKIKLLLSALF</sequence>
<dbReference type="Pfam" id="PF00494">
    <property type="entry name" value="SQS_PSY"/>
    <property type="match status" value="1"/>
</dbReference>
<comment type="caution">
    <text evidence="1">The sequence shown here is derived from an EMBL/GenBank/DDBJ whole genome shotgun (WGS) entry which is preliminary data.</text>
</comment>
<dbReference type="EC" id="2.5.1.21" evidence="1"/>
<dbReference type="SUPFAM" id="SSF48576">
    <property type="entry name" value="Terpenoid synthases"/>
    <property type="match status" value="1"/>
</dbReference>
<reference evidence="1 2" key="1">
    <citation type="submission" date="2022-03" db="EMBL/GenBank/DDBJ databases">
        <title>Novel taxa within the pig intestine.</title>
        <authorList>
            <person name="Wylensek D."/>
            <person name="Bishof K."/>
            <person name="Afrizal A."/>
            <person name="Clavel T."/>
        </authorList>
    </citation>
    <scope>NUCLEOTIDE SEQUENCE [LARGE SCALE GENOMIC DNA]</scope>
    <source>
        <strain evidence="1 2">CLA-KB-P66</strain>
    </source>
</reference>
<dbReference type="SFLD" id="SFLDS00005">
    <property type="entry name" value="Isoprenoid_Synthase_Type_I"/>
    <property type="match status" value="1"/>
</dbReference>
<dbReference type="InterPro" id="IPR033904">
    <property type="entry name" value="Trans_IPPS_HH"/>
</dbReference>
<evidence type="ECO:0000313" key="2">
    <source>
        <dbReference type="Proteomes" id="UP001275932"/>
    </source>
</evidence>
<dbReference type="CDD" id="cd00683">
    <property type="entry name" value="Trans_IPPS_HH"/>
    <property type="match status" value="1"/>
</dbReference>
<organism evidence="1 2">
    <name type="scientific">Intestinicryptomonas porci</name>
    <dbReference type="NCBI Taxonomy" id="2926320"/>
    <lineage>
        <taxon>Bacteria</taxon>
        <taxon>Pseudomonadati</taxon>
        <taxon>Verrucomicrobiota</taxon>
        <taxon>Opitutia</taxon>
        <taxon>Opitutales</taxon>
        <taxon>Intestinicryptomonaceae</taxon>
        <taxon>Intestinicryptomonas</taxon>
    </lineage>
</organism>
<dbReference type="RefSeq" id="WP_370397561.1">
    <property type="nucleotide sequence ID" value="NZ_JALBUT010000009.1"/>
</dbReference>
<dbReference type="Proteomes" id="UP001275932">
    <property type="component" value="Unassembled WGS sequence"/>
</dbReference>
<dbReference type="SFLD" id="SFLDG01018">
    <property type="entry name" value="Squalene/Phytoene_Synthase_Lik"/>
    <property type="match status" value="1"/>
</dbReference>
<dbReference type="Gene3D" id="1.10.600.10">
    <property type="entry name" value="Farnesyl Diphosphate Synthase"/>
    <property type="match status" value="1"/>
</dbReference>
<dbReference type="PANTHER" id="PTHR31480">
    <property type="entry name" value="BIFUNCTIONAL LYCOPENE CYCLASE/PHYTOENE SYNTHASE"/>
    <property type="match status" value="1"/>
</dbReference>
<gene>
    <name evidence="1" type="primary">hpnC</name>
    <name evidence="1" type="ORF">MOX91_07970</name>
</gene>
<keyword evidence="1" id="KW-0808">Transferase</keyword>
<protein>
    <submittedName>
        <fullName evidence="1">Squalene synthase HpnC</fullName>
        <ecNumber evidence="1">2.5.1.21</ecNumber>
    </submittedName>
</protein>
<evidence type="ECO:0000313" key="1">
    <source>
        <dbReference type="EMBL" id="MDX8416108.1"/>
    </source>
</evidence>
<dbReference type="InterPro" id="IPR017827">
    <property type="entry name" value="HSQ_synthase_HpnC"/>
</dbReference>
<dbReference type="InterPro" id="IPR002060">
    <property type="entry name" value="Squ/phyt_synthse"/>
</dbReference>
<dbReference type="NCBIfam" id="TIGR03464">
    <property type="entry name" value="HpnC"/>
    <property type="match status" value="1"/>
</dbReference>
<name>A0ABU4WIL7_9BACT</name>
<proteinExistence type="predicted"/>
<dbReference type="InterPro" id="IPR044843">
    <property type="entry name" value="Trans_IPPS_bact-type"/>
</dbReference>
<accession>A0ABU4WIL7</accession>
<dbReference type="InterPro" id="IPR008949">
    <property type="entry name" value="Isoprenoid_synthase_dom_sf"/>
</dbReference>